<accession>A0A1B6KN77</accession>
<dbReference type="EMBL" id="GEBQ01027096">
    <property type="protein sequence ID" value="JAT12881.1"/>
    <property type="molecule type" value="Transcribed_RNA"/>
</dbReference>
<proteinExistence type="predicted"/>
<gene>
    <name evidence="2" type="ORF">g.21991</name>
</gene>
<dbReference type="AlphaFoldDB" id="A0A1B6KN77"/>
<organism evidence="2">
    <name type="scientific">Graphocephala atropunctata</name>
    <dbReference type="NCBI Taxonomy" id="36148"/>
    <lineage>
        <taxon>Eukaryota</taxon>
        <taxon>Metazoa</taxon>
        <taxon>Ecdysozoa</taxon>
        <taxon>Arthropoda</taxon>
        <taxon>Hexapoda</taxon>
        <taxon>Insecta</taxon>
        <taxon>Pterygota</taxon>
        <taxon>Neoptera</taxon>
        <taxon>Paraneoptera</taxon>
        <taxon>Hemiptera</taxon>
        <taxon>Auchenorrhyncha</taxon>
        <taxon>Membracoidea</taxon>
        <taxon>Cicadellidae</taxon>
        <taxon>Cicadellinae</taxon>
        <taxon>Cicadellini</taxon>
        <taxon>Graphocephala</taxon>
    </lineage>
</organism>
<evidence type="ECO:0008006" key="3">
    <source>
        <dbReference type="Google" id="ProtNLM"/>
    </source>
</evidence>
<feature type="region of interest" description="Disordered" evidence="1">
    <location>
        <begin position="202"/>
        <end position="252"/>
    </location>
</feature>
<feature type="non-terminal residue" evidence="2">
    <location>
        <position position="252"/>
    </location>
</feature>
<feature type="non-terminal residue" evidence="2">
    <location>
        <position position="1"/>
    </location>
</feature>
<feature type="region of interest" description="Disordered" evidence="1">
    <location>
        <begin position="1"/>
        <end position="95"/>
    </location>
</feature>
<feature type="compositionally biased region" description="Basic and acidic residues" evidence="1">
    <location>
        <begin position="24"/>
        <end position="36"/>
    </location>
</feature>
<feature type="compositionally biased region" description="Basic and acidic residues" evidence="1">
    <location>
        <begin position="232"/>
        <end position="244"/>
    </location>
</feature>
<name>A0A1B6KN77_9HEMI</name>
<sequence>PNERNCNDGHPQGRIIHSPPSSYPRREPFTEQHLQRGDLPGQSSSNPNDRFNNQLSQSTTIPGQPPLFQGRGTSIGMYPPVNYVQNQPEPTQMGRPTMGNEWNFGRNAPARGFPNQLPSITREQWPYRQYPSSNPFPVQSTNERGWSNREYPSRDVNPIHFRQDRYEGNNFRIPTITSSVINYEPPNTWKIFHGRQPMGGENRYPFSTYPSSTPDLPQIPHRRNPPWGLKIISREQPDYSEPARYHRNSPQN</sequence>
<evidence type="ECO:0000313" key="2">
    <source>
        <dbReference type="EMBL" id="JAT12881.1"/>
    </source>
</evidence>
<protein>
    <recommendedName>
        <fullName evidence="3">Enamelin</fullName>
    </recommendedName>
</protein>
<evidence type="ECO:0000256" key="1">
    <source>
        <dbReference type="SAM" id="MobiDB-lite"/>
    </source>
</evidence>
<feature type="compositionally biased region" description="Polar residues" evidence="1">
    <location>
        <begin position="41"/>
        <end position="62"/>
    </location>
</feature>
<reference evidence="2" key="1">
    <citation type="submission" date="2015-11" db="EMBL/GenBank/DDBJ databases">
        <title>De novo transcriptome assembly of four potential Pierce s Disease insect vectors from Arizona vineyards.</title>
        <authorList>
            <person name="Tassone E.E."/>
        </authorList>
    </citation>
    <scope>NUCLEOTIDE SEQUENCE</scope>
</reference>